<feature type="compositionally biased region" description="Polar residues" evidence="5">
    <location>
        <begin position="479"/>
        <end position="489"/>
    </location>
</feature>
<dbReference type="AlphaFoldDB" id="A0A7S3PTS7"/>
<feature type="region of interest" description="Disordered" evidence="5">
    <location>
        <begin position="531"/>
        <end position="582"/>
    </location>
</feature>
<dbReference type="GO" id="GO:0005634">
    <property type="term" value="C:nucleus"/>
    <property type="evidence" value="ECO:0007669"/>
    <property type="project" value="UniProtKB-SubCell"/>
</dbReference>
<evidence type="ECO:0000256" key="2">
    <source>
        <dbReference type="ARBA" id="ARBA00023125"/>
    </source>
</evidence>
<feature type="region of interest" description="Disordered" evidence="5">
    <location>
        <begin position="393"/>
        <end position="516"/>
    </location>
</feature>
<comment type="similarity">
    <text evidence="4">Belongs to the HSF family.</text>
</comment>
<organism evidence="7">
    <name type="scientific">Chaetoceros debilis</name>
    <dbReference type="NCBI Taxonomy" id="122233"/>
    <lineage>
        <taxon>Eukaryota</taxon>
        <taxon>Sar</taxon>
        <taxon>Stramenopiles</taxon>
        <taxon>Ochrophyta</taxon>
        <taxon>Bacillariophyta</taxon>
        <taxon>Coscinodiscophyceae</taxon>
        <taxon>Chaetocerotophycidae</taxon>
        <taxon>Chaetocerotales</taxon>
        <taxon>Chaetocerotaceae</taxon>
        <taxon>Chaetoceros</taxon>
    </lineage>
</organism>
<dbReference type="PANTHER" id="PTHR10015:SF206">
    <property type="entry name" value="HSF-TYPE DNA-BINDING DOMAIN-CONTAINING PROTEIN"/>
    <property type="match status" value="1"/>
</dbReference>
<evidence type="ECO:0000259" key="6">
    <source>
        <dbReference type="SMART" id="SM00415"/>
    </source>
</evidence>
<dbReference type="EMBL" id="HBIO01000235">
    <property type="protein sequence ID" value="CAE0455332.1"/>
    <property type="molecule type" value="Transcribed_RNA"/>
</dbReference>
<dbReference type="InterPro" id="IPR000232">
    <property type="entry name" value="HSF_DNA-bd"/>
</dbReference>
<protein>
    <recommendedName>
        <fullName evidence="6">HSF-type DNA-binding domain-containing protein</fullName>
    </recommendedName>
</protein>
<dbReference type="GO" id="GO:0003700">
    <property type="term" value="F:DNA-binding transcription factor activity"/>
    <property type="evidence" value="ECO:0007669"/>
    <property type="project" value="InterPro"/>
</dbReference>
<sequence length="582" mass="63635">MDDDQRNTESNIEKNSSQQPGIDKGNKNNGSSANSIGVAKAGASATTSSLKEDQEEHVPLHQQNSSTGDNPPCQEIIVTDGKGKDEMQAKEDPRSQPSEEIDRFPEKLMRILDTQEYDEIFSWNRKGNAIVIHKPSDLIGEVLTKHFDAKEGMKFDSFLRKLYRWGFAKHVISEGERGGDEGEHIYAHSNFRKGEYDSCSKMFCASKPATGRAAYSSSSRNTSTNPSTTSSSNTESSQNLGVGFMQQSGAFNTNPILSIPAQQFGGNRTTAAYMQLLQRSQHNPSPPAASSLAANMMQQQTRQQLPNMNPQNHHATLNQNQPQVNPNMSSILPILSAGSNMSLPQHQQNPMISQGFISRIQQENNLLFQLANLQQSYLQQTYANMITGQANAHSVHNNPISAGQPSSMPPHIQQQSTASKAGTMQNTTNASSNPSGIFLPESSNHMIQRQLPHGLQQRAQATESLGQTIGGSPAESDSKTVYSNNNTPSGIGAEETHIHNGSTNNDPNNNNSSVSQEMNVVPSVLEDPEGLIGKQQQEEDNKNPLTTANAQLGQEVSSRRDESRMNPSDSDTQQLAQRRRLN</sequence>
<feature type="compositionally biased region" description="Polar residues" evidence="5">
    <location>
        <begin position="8"/>
        <end position="20"/>
    </location>
</feature>
<dbReference type="InterPro" id="IPR036388">
    <property type="entry name" value="WH-like_DNA-bd_sf"/>
</dbReference>
<feature type="compositionally biased region" description="Low complexity" evidence="5">
    <location>
        <begin position="500"/>
        <end position="515"/>
    </location>
</feature>
<feature type="compositionally biased region" description="Polar residues" evidence="5">
    <location>
        <begin position="393"/>
        <end position="447"/>
    </location>
</feature>
<dbReference type="InterPro" id="IPR036390">
    <property type="entry name" value="WH_DNA-bd_sf"/>
</dbReference>
<feature type="compositionally biased region" description="Low complexity" evidence="5">
    <location>
        <begin position="216"/>
        <end position="237"/>
    </location>
</feature>
<dbReference type="PANTHER" id="PTHR10015">
    <property type="entry name" value="HEAT SHOCK TRANSCRIPTION FACTOR"/>
    <property type="match status" value="1"/>
</dbReference>
<feature type="compositionally biased region" description="Polar residues" evidence="5">
    <location>
        <begin position="565"/>
        <end position="576"/>
    </location>
</feature>
<dbReference type="Pfam" id="PF00447">
    <property type="entry name" value="HSF_DNA-bind"/>
    <property type="match status" value="1"/>
</dbReference>
<feature type="domain" description="HSF-type DNA-binding" evidence="6">
    <location>
        <begin position="100"/>
        <end position="205"/>
    </location>
</feature>
<keyword evidence="2" id="KW-0238">DNA-binding</keyword>
<evidence type="ECO:0000256" key="1">
    <source>
        <dbReference type="ARBA" id="ARBA00004123"/>
    </source>
</evidence>
<accession>A0A7S3PTS7</accession>
<feature type="region of interest" description="Disordered" evidence="5">
    <location>
        <begin position="1"/>
        <end position="102"/>
    </location>
</feature>
<feature type="compositionally biased region" description="Basic and acidic residues" evidence="5">
    <location>
        <begin position="50"/>
        <end position="59"/>
    </location>
</feature>
<reference evidence="7" key="1">
    <citation type="submission" date="2021-01" db="EMBL/GenBank/DDBJ databases">
        <authorList>
            <person name="Corre E."/>
            <person name="Pelletier E."/>
            <person name="Niang G."/>
            <person name="Scheremetjew M."/>
            <person name="Finn R."/>
            <person name="Kale V."/>
            <person name="Holt S."/>
            <person name="Cochrane G."/>
            <person name="Meng A."/>
            <person name="Brown T."/>
            <person name="Cohen L."/>
        </authorList>
    </citation>
    <scope>NUCLEOTIDE SEQUENCE</scope>
    <source>
        <strain evidence="7">MM31A-1</strain>
    </source>
</reference>
<proteinExistence type="inferred from homology"/>
<dbReference type="GO" id="GO:0043565">
    <property type="term" value="F:sequence-specific DNA binding"/>
    <property type="evidence" value="ECO:0007669"/>
    <property type="project" value="InterPro"/>
</dbReference>
<name>A0A7S3PTS7_9STRA</name>
<feature type="compositionally biased region" description="Polar residues" evidence="5">
    <location>
        <begin position="457"/>
        <end position="467"/>
    </location>
</feature>
<feature type="compositionally biased region" description="Polar residues" evidence="5">
    <location>
        <begin position="543"/>
        <end position="556"/>
    </location>
</feature>
<feature type="region of interest" description="Disordered" evidence="5">
    <location>
        <begin position="212"/>
        <end position="239"/>
    </location>
</feature>
<evidence type="ECO:0000256" key="4">
    <source>
        <dbReference type="RuleBase" id="RU004020"/>
    </source>
</evidence>
<evidence type="ECO:0000313" key="7">
    <source>
        <dbReference type="EMBL" id="CAE0455332.1"/>
    </source>
</evidence>
<evidence type="ECO:0000256" key="5">
    <source>
        <dbReference type="SAM" id="MobiDB-lite"/>
    </source>
</evidence>
<keyword evidence="3" id="KW-0539">Nucleus</keyword>
<gene>
    <name evidence="7" type="ORF">CDEB00056_LOCUS173</name>
</gene>
<dbReference type="Gene3D" id="1.10.10.10">
    <property type="entry name" value="Winged helix-like DNA-binding domain superfamily/Winged helix DNA-binding domain"/>
    <property type="match status" value="1"/>
</dbReference>
<feature type="compositionally biased region" description="Basic and acidic residues" evidence="5">
    <location>
        <begin position="81"/>
        <end position="94"/>
    </location>
</feature>
<comment type="subcellular location">
    <subcellularLocation>
        <location evidence="1">Nucleus</location>
    </subcellularLocation>
</comment>
<evidence type="ECO:0000256" key="3">
    <source>
        <dbReference type="ARBA" id="ARBA00023242"/>
    </source>
</evidence>
<dbReference type="SUPFAM" id="SSF46785">
    <property type="entry name" value="Winged helix' DNA-binding domain"/>
    <property type="match status" value="1"/>
</dbReference>
<dbReference type="SMART" id="SM00415">
    <property type="entry name" value="HSF"/>
    <property type="match status" value="1"/>
</dbReference>